<dbReference type="GO" id="GO:0004386">
    <property type="term" value="F:helicase activity"/>
    <property type="evidence" value="ECO:0007669"/>
    <property type="project" value="UniProtKB-KW"/>
</dbReference>
<dbReference type="AlphaFoldDB" id="A0A5N4C9V8"/>
<accession>A0A5N4C9V8</accession>
<gene>
    <name evidence="2" type="ORF">Cadr_000027896</name>
</gene>
<organism evidence="2 3">
    <name type="scientific">Camelus dromedarius</name>
    <name type="common">Dromedary</name>
    <name type="synonym">Arabian camel</name>
    <dbReference type="NCBI Taxonomy" id="9838"/>
    <lineage>
        <taxon>Eukaryota</taxon>
        <taxon>Metazoa</taxon>
        <taxon>Chordata</taxon>
        <taxon>Craniata</taxon>
        <taxon>Vertebrata</taxon>
        <taxon>Euteleostomi</taxon>
        <taxon>Mammalia</taxon>
        <taxon>Eutheria</taxon>
        <taxon>Laurasiatheria</taxon>
        <taxon>Artiodactyla</taxon>
        <taxon>Tylopoda</taxon>
        <taxon>Camelidae</taxon>
        <taxon>Camelus</taxon>
    </lineage>
</organism>
<name>A0A5N4C9V8_CAMDR</name>
<proteinExistence type="predicted"/>
<sequence>MGKLRRRYNIKGRQQVAPGPSKGPPEPPPVRVELEDQGTLKGVDASNALVLPGKKKKKTRAPPLSKKEKKPLTKKQRKMLQRIRAEMLQKLSEVQVSEAEMRLFYTTSKLGTGDRMYRAKE</sequence>
<comment type="caution">
    <text evidence="2">The sequence shown here is derived from an EMBL/GenBank/DDBJ whole genome shotgun (WGS) entry which is preliminary data.</text>
</comment>
<keyword evidence="2" id="KW-0378">Hydrolase</keyword>
<evidence type="ECO:0000313" key="2">
    <source>
        <dbReference type="EMBL" id="KAB1255701.1"/>
    </source>
</evidence>
<feature type="compositionally biased region" description="Basic residues" evidence="1">
    <location>
        <begin position="1"/>
        <end position="10"/>
    </location>
</feature>
<keyword evidence="2" id="KW-0347">Helicase</keyword>
<keyword evidence="2" id="KW-0547">Nucleotide-binding</keyword>
<feature type="region of interest" description="Disordered" evidence="1">
    <location>
        <begin position="1"/>
        <end position="76"/>
    </location>
</feature>
<dbReference type="EMBL" id="JWIN03000032">
    <property type="protein sequence ID" value="KAB1255701.1"/>
    <property type="molecule type" value="Genomic_DNA"/>
</dbReference>
<reference evidence="2 3" key="1">
    <citation type="journal article" date="2019" name="Mol. Ecol. Resour.">
        <title>Improving Illumina assemblies with Hi-C and long reads: an example with the North African dromedary.</title>
        <authorList>
            <person name="Elbers J.P."/>
            <person name="Rogers M.F."/>
            <person name="Perelman P.L."/>
            <person name="Proskuryakova A.A."/>
            <person name="Serdyukova N.A."/>
            <person name="Johnson W.E."/>
            <person name="Horin P."/>
            <person name="Corander J."/>
            <person name="Murphy D."/>
            <person name="Burger P.A."/>
        </authorList>
    </citation>
    <scope>NUCLEOTIDE SEQUENCE [LARGE SCALE GENOMIC DNA]</scope>
    <source>
        <strain evidence="2">Drom800</strain>
        <tissue evidence="2">Blood</tissue>
    </source>
</reference>
<feature type="compositionally biased region" description="Basic residues" evidence="1">
    <location>
        <begin position="67"/>
        <end position="76"/>
    </location>
</feature>
<dbReference type="Proteomes" id="UP000299084">
    <property type="component" value="Unassembled WGS sequence"/>
</dbReference>
<protein>
    <submittedName>
        <fullName evidence="2">Putative ATP-dependent RNA helicase DHX37</fullName>
    </submittedName>
</protein>
<keyword evidence="2" id="KW-0067">ATP-binding</keyword>
<keyword evidence="3" id="KW-1185">Reference proteome</keyword>
<evidence type="ECO:0000313" key="3">
    <source>
        <dbReference type="Proteomes" id="UP000299084"/>
    </source>
</evidence>
<feature type="compositionally biased region" description="Pro residues" evidence="1">
    <location>
        <begin position="21"/>
        <end position="30"/>
    </location>
</feature>
<evidence type="ECO:0000256" key="1">
    <source>
        <dbReference type="SAM" id="MobiDB-lite"/>
    </source>
</evidence>